<sequence>MWAWLKKLLARRQPRSSSATEADAADDPVVARSRPTGGRQHDDRGDNQSSTGPGHTDTFVGRVAGEDLGYTGETGAERRGSQ</sequence>
<evidence type="ECO:0000313" key="2">
    <source>
        <dbReference type="EMBL" id="EHR49553.1"/>
    </source>
</evidence>
<organism evidence="2 3">
    <name type="scientific">Saccharomonospora marina XMU15</name>
    <dbReference type="NCBI Taxonomy" id="882083"/>
    <lineage>
        <taxon>Bacteria</taxon>
        <taxon>Bacillati</taxon>
        <taxon>Actinomycetota</taxon>
        <taxon>Actinomycetes</taxon>
        <taxon>Pseudonocardiales</taxon>
        <taxon>Pseudonocardiaceae</taxon>
        <taxon>Saccharomonospora</taxon>
    </lineage>
</organism>
<dbReference type="STRING" id="882083.SacmaDRAFT_1272"/>
<dbReference type="RefSeq" id="WP_009152939.1">
    <property type="nucleotide sequence ID" value="NZ_CM001439.1"/>
</dbReference>
<name>H5WYG2_9PSEU</name>
<reference evidence="2 3" key="1">
    <citation type="journal article" date="2012" name="Stand. Genomic Sci.">
        <title>Genome sequence of the ocean sediment bacterium Saccharomonospora marina type strain (XMU15(T)).</title>
        <authorList>
            <person name="Klenk H.P."/>
            <person name="Lu M."/>
            <person name="Lucas S."/>
            <person name="Lapidus A."/>
            <person name="Copeland A."/>
            <person name="Pitluck S."/>
            <person name="Goodwin L.A."/>
            <person name="Han C."/>
            <person name="Tapia R."/>
            <person name="Brambilla E.M."/>
            <person name="Potter G."/>
            <person name="Land M."/>
            <person name="Ivanova N."/>
            <person name="Rohde M."/>
            <person name="Goker M."/>
            <person name="Detter J.C."/>
            <person name="Li W.J."/>
            <person name="Kyrpides N.C."/>
            <person name="Woyke T."/>
        </authorList>
    </citation>
    <scope>NUCLEOTIDE SEQUENCE [LARGE SCALE GENOMIC DNA]</scope>
    <source>
        <strain evidence="2 3">XMU15</strain>
    </source>
</reference>
<feature type="region of interest" description="Disordered" evidence="1">
    <location>
        <begin position="10"/>
        <end position="82"/>
    </location>
</feature>
<dbReference type="Proteomes" id="UP000004926">
    <property type="component" value="Chromosome"/>
</dbReference>
<accession>H5WYG2</accession>
<dbReference type="HOGENOM" id="CLU_2556250_0_0_11"/>
<evidence type="ECO:0000313" key="3">
    <source>
        <dbReference type="Proteomes" id="UP000004926"/>
    </source>
</evidence>
<dbReference type="OrthoDB" id="4244057at2"/>
<dbReference type="eggNOG" id="ENOG502ZQDH">
    <property type="taxonomic scope" value="Bacteria"/>
</dbReference>
<dbReference type="EMBL" id="CM001439">
    <property type="protein sequence ID" value="EHR49553.1"/>
    <property type="molecule type" value="Genomic_DNA"/>
</dbReference>
<protein>
    <submittedName>
        <fullName evidence="2">Uncharacterized protein</fullName>
    </submittedName>
</protein>
<dbReference type="AlphaFoldDB" id="H5WYG2"/>
<proteinExistence type="predicted"/>
<keyword evidence="3" id="KW-1185">Reference proteome</keyword>
<evidence type="ECO:0000256" key="1">
    <source>
        <dbReference type="SAM" id="MobiDB-lite"/>
    </source>
</evidence>
<gene>
    <name evidence="2" type="ORF">SacmaDRAFT_1272</name>
</gene>